<evidence type="ECO:0000313" key="2">
    <source>
        <dbReference type="EMBL" id="EST47527.1"/>
    </source>
</evidence>
<dbReference type="VEuPathDB" id="GiardiaDB:SS50377_27015"/>
<reference evidence="2 3" key="1">
    <citation type="journal article" date="2014" name="PLoS Genet.">
        <title>The Genome of Spironucleus salmonicida Highlights a Fish Pathogen Adapted to Fluctuating Environments.</title>
        <authorList>
            <person name="Xu F."/>
            <person name="Jerlstrom-Hultqvist J."/>
            <person name="Einarsson E."/>
            <person name="Astvaldsson A."/>
            <person name="Svard S.G."/>
            <person name="Andersson J.O."/>
        </authorList>
    </citation>
    <scope>NUCLEOTIDE SEQUENCE</scope>
    <source>
        <strain evidence="3">ATCC 50377</strain>
    </source>
</reference>
<name>V6LS89_9EUKA</name>
<organism evidence="2">
    <name type="scientific">Spironucleus salmonicida</name>
    <dbReference type="NCBI Taxonomy" id="348837"/>
    <lineage>
        <taxon>Eukaryota</taxon>
        <taxon>Metamonada</taxon>
        <taxon>Diplomonadida</taxon>
        <taxon>Hexamitidae</taxon>
        <taxon>Hexamitinae</taxon>
        <taxon>Spironucleus</taxon>
    </lineage>
</organism>
<dbReference type="EMBL" id="AUWU02000007">
    <property type="protein sequence ID" value="KAH0570729.1"/>
    <property type="molecule type" value="Genomic_DNA"/>
</dbReference>
<feature type="compositionally biased region" description="Polar residues" evidence="1">
    <location>
        <begin position="1912"/>
        <end position="1929"/>
    </location>
</feature>
<evidence type="ECO:0000313" key="4">
    <source>
        <dbReference type="Proteomes" id="UP000018208"/>
    </source>
</evidence>
<proteinExistence type="predicted"/>
<sequence length="2140" mass="247514">MLVKDILKQPPCSLGGQVVTHIIGQKFTQQEHLFLVVTTNPQQPFWISALEAATFKDQLSIFYRYKVDLTNERLQPANQFYKNGKFVSQFRFPGGDMYIPNLEKAIMPEKQQQATPGFATTTSLEEAIAKALVFPLPTQKNHAIYAKVRQRLLDYPFPEFLTGDNYAVWSLSADVAEIIAFYLQMKGKGKIAVFGYDYYATAQRLERLGITSSLIYDDDCDVIFISEDDNNRYELLITNKPLQTIMCKRKCLLLRNASFLESYARFLLKIDRLSAQQVEQLFAAVEIGYFNNILSENNTIPRHLSYLKPDISIGSKSIVYKYDVSLAEQTRIKQFLDSDIVAQRVLGDNKLRKEKLSSKSHVSYLSFTAYLTGQILKNLWLQDDFSAEESQIPEVGRKAEIDGFVRSFSNFGVGQVLMVVPDFTLPSVKKHLIQSGLVELKFQLHKEVNFSGSSDRLSVVLLGESALISYTLTTQIHNGFVSKQLPGFVLLPFVSTRQVELIVNIFYQQLGVVQPSVFTILAENSIEEQVLVYRQQVPHQSMQEFYQLKKNYFSAHAAKQDGQKLFNSIINFIKVSGFDGNCAINQPYDYTALGASLQQESSNSTHLTDKFTRMTVNHYNQNELILQASLIQIFNINRKFNLHVFASHIYGSKLPNSHFSTQFYDFSGLSYIEVAVSDKIVNYYQLDSINSFYYLCNTNFDKGMVLYYNNQFPTISQSQQQISDQINKFMIFNNASCGQQIVSQFMAVSREVKVSDINSYDVKRVERGKAVIKSYIYLPLAKLQNDSYQFIQCFQRNNSSYPDTTICSECLDGQKAILNGKTCDICEQPMDSIAEDCASYKWGGKINQNWKLGEFFSSSENQPGAVDFILNKQLITVAYQGGCRYDNIVIRGGHQYLDEETNRQLYDTVFQTENEIQQRERFIAFTSLIDRARILSYGGCFEPHRQNYAPQNAIISYLVADQVVRQGGVLTNLQLSTFADLPITRVLAQACPFELFVPLQAIYYNFDFRKIYFQNSFSFYDSASQFIESFANKAADFAEFCAFSVRFLKINRVSNILERFIPEKQHFFIEELIKTHLKQADYGSDFGVHLISASTFYTRCIACDNLLITNLMSNIMNFGPKNSVFHGIKISQKHFFNTETQQQAQLFVLHRFFSSVLKTISCNNSVAFLPTEHLNKVIQRYRQSKSSEEVMQAVEIGFTQNSLIQGAFGLDIDIKAFTGQVSDFRMPPTTKQRKFIQQQLKSQTPSFVSPIVKQQVQMLKPLSRLNSVVEPLIQTPITRTIQTPPPYLFFDDQIRKISLNQLKLAVRRICDQYNPRYYYAKRNLLFVPTTMVLSPRDMVGYIFGQQPTQQGPDRGDKDFQVLLQIVSNDYSSQMQKKQPTLSKFHMLTDEQKAKVEEASRQQFQDLWFYKNVSVFYQLILKRFIQSHVDLQRNQIVVFQQDPVFGVQYDQQPKSIHAISDRIYDLSEGQIKDLFGQLYNQAQQIDSLERKTCVELLLRYGLSSGSSPFETFHRCIQKTDLMSRTKNINIILQLLILSAQYGLEFPFKYEKLTTNKDELRLQIRRLQRSRLMQIKLQQYEFLQWLNRVLQNKGDVLTAENKREIEGVISSHIHFDFHVLYKDGDLNSSDIKQLDRIVDQAKKIEELNVKFWIVDNKFSLYFSDRTNQDFKLMLIDTERFYINDCAKTDLRKQYEILKLLKLSFLGCFGSSEDRILHLLNQQKIAKEDFEYITALYKRILFIWSRSHDYILMHATSETGYGPHSIGLIMQAERSKPRKHFDFLRDSCVATEFEPAAHDMFKVYKAARRDVPDVSSQKLILDDVKEPTDQQIFRALQVIRKTKLAPEELFQTTDITPETMKHRFQVLEGAVRCERMLFSDPLNKFSFDEGEPRQEPQVPVPVKVLAQRPPPVSPPGNQRQAIAPNQQMPRSQQRMVDSMKLSFYNDDDDIVKQFILERIEKCQMTKQLQAAADLDSFLFILSSCQRVNSQDWGKLYSFMIKEKPQALDRTTTRIRESYRLLRDFALTELQVDRDQTSVIFSRLDKFIYHQTGNEAKRPEMDMLVRDFVAGQLDLAYFHAFNMRDMIIRGETEVQKMKEDIHSALKAMQVMSHNPLNKLVQGDDVLYKRKMALATYLFLCNQYE</sequence>
<feature type="region of interest" description="Disordered" evidence="1">
    <location>
        <begin position="1907"/>
        <end position="1929"/>
    </location>
</feature>
<protein>
    <submittedName>
        <fullName evidence="2">Uncharacterized protein</fullName>
    </submittedName>
</protein>
<evidence type="ECO:0000256" key="1">
    <source>
        <dbReference type="SAM" id="MobiDB-lite"/>
    </source>
</evidence>
<evidence type="ECO:0000313" key="3">
    <source>
        <dbReference type="EMBL" id="KAH0570729.1"/>
    </source>
</evidence>
<gene>
    <name evidence="2" type="ORF">SS50377_12511</name>
    <name evidence="3" type="ORF">SS50377_27015</name>
</gene>
<accession>V6LS89</accession>
<keyword evidence="4" id="KW-1185">Reference proteome</keyword>
<dbReference type="Proteomes" id="UP000018208">
    <property type="component" value="Unassembled WGS sequence"/>
</dbReference>
<reference evidence="3" key="2">
    <citation type="submission" date="2020-12" db="EMBL/GenBank/DDBJ databases">
        <title>New Spironucleus salmonicida genome in near-complete chromosomes.</title>
        <authorList>
            <person name="Xu F."/>
            <person name="Kurt Z."/>
            <person name="Jimenez-Gonzalez A."/>
            <person name="Astvaldsson A."/>
            <person name="Andersson J.O."/>
            <person name="Svard S.G."/>
        </authorList>
    </citation>
    <scope>NUCLEOTIDE SEQUENCE</scope>
    <source>
        <strain evidence="3">ATCC 50377</strain>
    </source>
</reference>
<dbReference type="EMBL" id="KI546040">
    <property type="protein sequence ID" value="EST47527.1"/>
    <property type="molecule type" value="Genomic_DNA"/>
</dbReference>